<dbReference type="AlphaFoldDB" id="A0A0A8UTU0"/>
<reference evidence="2" key="1">
    <citation type="submission" date="2014-09" db="EMBL/GenBank/DDBJ databases">
        <authorList>
            <person name="Gomez-Valero L."/>
        </authorList>
    </citation>
    <scope>NUCLEOTIDE SEQUENCE [LARGE SCALE GENOMIC DNA]</scope>
    <source>
        <strain evidence="2">ATCC35250</strain>
    </source>
</reference>
<accession>A0A0A8UTU0</accession>
<proteinExistence type="predicted"/>
<dbReference type="KEGG" id="lha:LHA_1925"/>
<dbReference type="STRING" id="449.LHA_1925"/>
<evidence type="ECO:0000313" key="2">
    <source>
        <dbReference type="Proteomes" id="UP000032803"/>
    </source>
</evidence>
<dbReference type="Proteomes" id="UP000032803">
    <property type="component" value="Chromosome I"/>
</dbReference>
<dbReference type="EMBL" id="LN681225">
    <property type="protein sequence ID" value="CEK10956.1"/>
    <property type="molecule type" value="Genomic_DNA"/>
</dbReference>
<keyword evidence="2" id="KW-1185">Reference proteome</keyword>
<name>A0A0A8UTU0_LEGHA</name>
<evidence type="ECO:0000313" key="1">
    <source>
        <dbReference type="EMBL" id="CEK10956.1"/>
    </source>
</evidence>
<organism evidence="1 2">
    <name type="scientific">Legionella hackeliae</name>
    <dbReference type="NCBI Taxonomy" id="449"/>
    <lineage>
        <taxon>Bacteria</taxon>
        <taxon>Pseudomonadati</taxon>
        <taxon>Pseudomonadota</taxon>
        <taxon>Gammaproteobacteria</taxon>
        <taxon>Legionellales</taxon>
        <taxon>Legionellaceae</taxon>
        <taxon>Legionella</taxon>
    </lineage>
</organism>
<dbReference type="RefSeq" id="WP_045106238.1">
    <property type="nucleotide sequence ID" value="NZ_LN681225.1"/>
</dbReference>
<gene>
    <name evidence="1" type="ORF">LHA_1925</name>
</gene>
<dbReference type="PATRIC" id="fig|449.7.peg.2209"/>
<dbReference type="HOGENOM" id="CLU_684749_0_0_6"/>
<dbReference type="OrthoDB" id="5653274at2"/>
<sequence>MKYDGSLTFLASQLITENDNDQVLTHEIPQITDYNKTELLKRLRVSKFNSANSMDTRCTELRKISAQINSNSVSSVYYPYCGADVTHVFLLFPSCTTAVGFGRDEFGEVENLNYYNENDDFILAPTGHSGGFDSHQYHEEQGSKYPDNQYKVCPDILLRITQTLGGEVLSVERKQLGDTVEDSVHEIKFLLDNIERSFIYAQYEINFALILPSNSSPIRDFLVSQNPDALLLKAIPDVLLEYPDGLAVTKASVTQESQIVLSDARTYNWQKRSTEKPQPQPVFSNSAKLQSISLYFTFGYGSVLFIGNGAQLKGHSKNETEVLPDDLPCQIPTCSTQDNLVEELKENKPVLPPTTKSELPLTNTMSNRDAFFSPLKFWREKFKRSKSIPKVIPSSEGSSYNP</sequence>
<protein>
    <submittedName>
        <fullName evidence="1">Uncharacterized protein</fullName>
    </submittedName>
</protein>